<evidence type="ECO:0000256" key="12">
    <source>
        <dbReference type="SAM" id="MobiDB-lite"/>
    </source>
</evidence>
<dbReference type="PROSITE" id="PS51748">
    <property type="entry name" value="HEXOKINASE_2"/>
    <property type="match status" value="1"/>
</dbReference>
<comment type="pathway">
    <text evidence="2">Carbohydrate metabolism; hexose metabolism.</text>
</comment>
<evidence type="ECO:0000256" key="9">
    <source>
        <dbReference type="ARBA" id="ARBA00044613"/>
    </source>
</evidence>
<evidence type="ECO:0000313" key="16">
    <source>
        <dbReference type="Proteomes" id="UP001497392"/>
    </source>
</evidence>
<comment type="catalytic activity">
    <reaction evidence="10">
        <text>D-fructose + ATP = D-fructose 6-phosphate + ADP + H(+)</text>
        <dbReference type="Rhea" id="RHEA:16125"/>
        <dbReference type="ChEBI" id="CHEBI:15378"/>
        <dbReference type="ChEBI" id="CHEBI:30616"/>
        <dbReference type="ChEBI" id="CHEBI:37721"/>
        <dbReference type="ChEBI" id="CHEBI:61527"/>
        <dbReference type="ChEBI" id="CHEBI:456216"/>
        <dbReference type="EC" id="2.7.1.1"/>
    </reaction>
    <physiologicalReaction direction="left-to-right" evidence="10">
        <dbReference type="Rhea" id="RHEA:16126"/>
    </physiologicalReaction>
</comment>
<dbReference type="Gene3D" id="3.30.420.40">
    <property type="match status" value="1"/>
</dbReference>
<dbReference type="InterPro" id="IPR022673">
    <property type="entry name" value="Hexokinase_C"/>
</dbReference>
<dbReference type="InterPro" id="IPR001312">
    <property type="entry name" value="Hexokinase"/>
</dbReference>
<comment type="similarity">
    <text evidence="3 11">Belongs to the hexokinase family.</text>
</comment>
<keyword evidence="16" id="KW-1185">Reference proteome</keyword>
<feature type="compositionally biased region" description="Basic and acidic residues" evidence="12">
    <location>
        <begin position="484"/>
        <end position="494"/>
    </location>
</feature>
<feature type="domain" description="Hexokinase C-terminal" evidence="14">
    <location>
        <begin position="214"/>
        <end position="458"/>
    </location>
</feature>
<proteinExistence type="inferred from homology"/>
<organism evidence="15 16">
    <name type="scientific">Coccomyxa viridis</name>
    <dbReference type="NCBI Taxonomy" id="1274662"/>
    <lineage>
        <taxon>Eukaryota</taxon>
        <taxon>Viridiplantae</taxon>
        <taxon>Chlorophyta</taxon>
        <taxon>core chlorophytes</taxon>
        <taxon>Trebouxiophyceae</taxon>
        <taxon>Trebouxiophyceae incertae sedis</taxon>
        <taxon>Coccomyxaceae</taxon>
        <taxon>Coccomyxa</taxon>
    </lineage>
</organism>
<evidence type="ECO:0000256" key="4">
    <source>
        <dbReference type="ARBA" id="ARBA00022679"/>
    </source>
</evidence>
<evidence type="ECO:0000256" key="1">
    <source>
        <dbReference type="ARBA" id="ARBA00004888"/>
    </source>
</evidence>
<dbReference type="PANTHER" id="PTHR19443">
    <property type="entry name" value="HEXOKINASE"/>
    <property type="match status" value="1"/>
</dbReference>
<evidence type="ECO:0000256" key="7">
    <source>
        <dbReference type="ARBA" id="ARBA00022840"/>
    </source>
</evidence>
<comment type="pathway">
    <text evidence="1">Carbohydrate degradation; glycolysis; D-glyceraldehyde 3-phosphate and glycerone phosphate from D-glucose: step 1/4.</text>
</comment>
<feature type="region of interest" description="Disordered" evidence="12">
    <location>
        <begin position="468"/>
        <end position="494"/>
    </location>
</feature>
<accession>A0ABP1GD85</accession>
<keyword evidence="6 11" id="KW-0418">Kinase</keyword>
<keyword evidence="4 11" id="KW-0808">Transferase</keyword>
<evidence type="ECO:0000256" key="11">
    <source>
        <dbReference type="RuleBase" id="RU362007"/>
    </source>
</evidence>
<dbReference type="Proteomes" id="UP001497392">
    <property type="component" value="Unassembled WGS sequence"/>
</dbReference>
<dbReference type="Gene3D" id="3.40.367.20">
    <property type="match status" value="1"/>
</dbReference>
<dbReference type="EMBL" id="CAXHTA020000021">
    <property type="protein sequence ID" value="CAL5229822.1"/>
    <property type="molecule type" value="Genomic_DNA"/>
</dbReference>
<evidence type="ECO:0000256" key="10">
    <source>
        <dbReference type="ARBA" id="ARBA00047905"/>
    </source>
</evidence>
<protein>
    <recommendedName>
        <fullName evidence="11">Phosphotransferase</fullName>
        <ecNumber evidence="11">2.7.1.-</ecNumber>
    </recommendedName>
</protein>
<evidence type="ECO:0000256" key="2">
    <source>
        <dbReference type="ARBA" id="ARBA00005028"/>
    </source>
</evidence>
<dbReference type="EC" id="2.7.1.-" evidence="11"/>
<evidence type="ECO:0000259" key="14">
    <source>
        <dbReference type="Pfam" id="PF03727"/>
    </source>
</evidence>
<dbReference type="PRINTS" id="PR00475">
    <property type="entry name" value="HEXOKINASE"/>
</dbReference>
<evidence type="ECO:0000256" key="5">
    <source>
        <dbReference type="ARBA" id="ARBA00022741"/>
    </source>
</evidence>
<dbReference type="Pfam" id="PF03727">
    <property type="entry name" value="Hexokinase_2"/>
    <property type="match status" value="1"/>
</dbReference>
<evidence type="ECO:0000313" key="15">
    <source>
        <dbReference type="EMBL" id="CAL5229822.1"/>
    </source>
</evidence>
<dbReference type="SUPFAM" id="SSF53067">
    <property type="entry name" value="Actin-like ATPase domain"/>
    <property type="match status" value="2"/>
</dbReference>
<evidence type="ECO:0000256" key="8">
    <source>
        <dbReference type="ARBA" id="ARBA00023152"/>
    </source>
</evidence>
<dbReference type="Pfam" id="PF00349">
    <property type="entry name" value="Hexokinase_1"/>
    <property type="match status" value="1"/>
</dbReference>
<dbReference type="InterPro" id="IPR043129">
    <property type="entry name" value="ATPase_NBD"/>
</dbReference>
<sequence>MSAQQREHTLDWYRQNLSVPPDHLKRIADAFQKELEKGLAAESSLLMIPTMVDILPQGHESGEYYAIDVGGTNLRVLYARLGQEPKSVEAEAVHSSQVPVELQSAPVEDLMDYVVQHTIQWSEQQGCSLLERSDPVVGFCFSFPVEQTSVSSGKLLRWTKGYTNPGAVGSDPAKLLGEAFKRRGIQANVGALINDTVGVLAAVRYIDGTDTIASVIMGTGTNACYMEQLGNITKWLPHYRPRTPDMVVNIEWPGFQATELPVLDEDRQLDAESTNAGEQQFEKLTAGLYMGDIARRIILRAAENGELFGGKVPENMRKMEQFETRFMAVAAQDNSAELSTTAGVLSEAFGMDAASIDLADLQEVKQICSLVSVRSARLIAAAICGIIMHLQRDKPKHEGGPPPRNCIAVDGGVLVRYRFYRELLVQGVRETLGDAVADQFQLKVVAGGSAFGAACMAAATTGYLRSMGSPRGQGQKLKFPPRRQSLDRVRSISE</sequence>
<keyword evidence="5 11" id="KW-0547">Nucleotide-binding</keyword>
<comment type="catalytic activity">
    <reaction evidence="9">
        <text>a D-hexose + ATP = a D-hexose 6-phosphate + ADP + H(+)</text>
        <dbReference type="Rhea" id="RHEA:22740"/>
        <dbReference type="ChEBI" id="CHEBI:4194"/>
        <dbReference type="ChEBI" id="CHEBI:15378"/>
        <dbReference type="ChEBI" id="CHEBI:30616"/>
        <dbReference type="ChEBI" id="CHEBI:229467"/>
        <dbReference type="ChEBI" id="CHEBI:456216"/>
        <dbReference type="EC" id="2.7.1.1"/>
    </reaction>
    <physiologicalReaction direction="left-to-right" evidence="9">
        <dbReference type="Rhea" id="RHEA:22741"/>
    </physiologicalReaction>
</comment>
<feature type="domain" description="Hexokinase N-terminal" evidence="13">
    <location>
        <begin position="13"/>
        <end position="205"/>
    </location>
</feature>
<keyword evidence="8 11" id="KW-0324">Glycolysis</keyword>
<evidence type="ECO:0000259" key="13">
    <source>
        <dbReference type="Pfam" id="PF00349"/>
    </source>
</evidence>
<dbReference type="InterPro" id="IPR022672">
    <property type="entry name" value="Hexokinase_N"/>
</dbReference>
<name>A0ABP1GD85_9CHLO</name>
<dbReference type="PANTHER" id="PTHR19443:SF16">
    <property type="entry name" value="HEXOKINASE TYPE 1-RELATED"/>
    <property type="match status" value="1"/>
</dbReference>
<comment type="caution">
    <text evidence="15">The sequence shown here is derived from an EMBL/GenBank/DDBJ whole genome shotgun (WGS) entry which is preliminary data.</text>
</comment>
<keyword evidence="7 11" id="KW-0067">ATP-binding</keyword>
<evidence type="ECO:0000256" key="3">
    <source>
        <dbReference type="ARBA" id="ARBA00009225"/>
    </source>
</evidence>
<gene>
    <name evidence="15" type="primary">g13225</name>
    <name evidence="15" type="ORF">VP750_LOCUS11728</name>
</gene>
<reference evidence="15 16" key="1">
    <citation type="submission" date="2024-06" db="EMBL/GenBank/DDBJ databases">
        <authorList>
            <person name="Kraege A."/>
            <person name="Thomma B."/>
        </authorList>
    </citation>
    <scope>NUCLEOTIDE SEQUENCE [LARGE SCALE GENOMIC DNA]</scope>
</reference>
<evidence type="ECO:0000256" key="6">
    <source>
        <dbReference type="ARBA" id="ARBA00022777"/>
    </source>
</evidence>